<gene>
    <name evidence="1" type="ORF">LARSCL_LOCUS5070</name>
</gene>
<proteinExistence type="predicted"/>
<dbReference type="AlphaFoldDB" id="A0AAV1ZIE0"/>
<protein>
    <submittedName>
        <fullName evidence="1">Uncharacterized protein</fullName>
    </submittedName>
</protein>
<accession>A0AAV1ZIE0</accession>
<evidence type="ECO:0000313" key="1">
    <source>
        <dbReference type="EMBL" id="CAL1270039.1"/>
    </source>
</evidence>
<evidence type="ECO:0000313" key="2">
    <source>
        <dbReference type="Proteomes" id="UP001497382"/>
    </source>
</evidence>
<reference evidence="1 2" key="1">
    <citation type="submission" date="2024-04" db="EMBL/GenBank/DDBJ databases">
        <authorList>
            <person name="Rising A."/>
            <person name="Reimegard J."/>
            <person name="Sonavane S."/>
            <person name="Akerstrom W."/>
            <person name="Nylinder S."/>
            <person name="Hedman E."/>
            <person name="Kallberg Y."/>
        </authorList>
    </citation>
    <scope>NUCLEOTIDE SEQUENCE [LARGE SCALE GENOMIC DNA]</scope>
</reference>
<name>A0AAV1ZIE0_9ARAC</name>
<comment type="caution">
    <text evidence="1">The sequence shown here is derived from an EMBL/GenBank/DDBJ whole genome shotgun (WGS) entry which is preliminary data.</text>
</comment>
<dbReference type="EMBL" id="CAXIEN010000045">
    <property type="protein sequence ID" value="CAL1270039.1"/>
    <property type="molecule type" value="Genomic_DNA"/>
</dbReference>
<sequence>MSRSAGGDQREQLKTERQRLVSTQDLSEWPISREVTVWYQNPQCIDHCRVFRDTTSHRESKRILFEFFCIDFEIVQTQIPPSCFDFSLRPILCISGSSCITASVQAVAEWLRQVTAELTTTGSGSTDGRWLAGSLT</sequence>
<organism evidence="1 2">
    <name type="scientific">Larinioides sclopetarius</name>
    <dbReference type="NCBI Taxonomy" id="280406"/>
    <lineage>
        <taxon>Eukaryota</taxon>
        <taxon>Metazoa</taxon>
        <taxon>Ecdysozoa</taxon>
        <taxon>Arthropoda</taxon>
        <taxon>Chelicerata</taxon>
        <taxon>Arachnida</taxon>
        <taxon>Araneae</taxon>
        <taxon>Araneomorphae</taxon>
        <taxon>Entelegynae</taxon>
        <taxon>Araneoidea</taxon>
        <taxon>Araneidae</taxon>
        <taxon>Larinioides</taxon>
    </lineage>
</organism>
<dbReference type="Proteomes" id="UP001497382">
    <property type="component" value="Unassembled WGS sequence"/>
</dbReference>
<keyword evidence="2" id="KW-1185">Reference proteome</keyword>